<evidence type="ECO:0000313" key="1">
    <source>
        <dbReference type="EMBL" id="KKN29446.1"/>
    </source>
</evidence>
<sequence>MMNFGTTESIKKSSGLWSELDWVLVDDIKKEILTIINGRLKSKPEYTIEQLDRLYSELNSRLPPKER</sequence>
<proteinExistence type="predicted"/>
<gene>
    <name evidence="1" type="ORF">LCGC14_0844110</name>
</gene>
<accession>A0A0F9RWY7</accession>
<comment type="caution">
    <text evidence="1">The sequence shown here is derived from an EMBL/GenBank/DDBJ whole genome shotgun (WGS) entry which is preliminary data.</text>
</comment>
<reference evidence="1" key="1">
    <citation type="journal article" date="2015" name="Nature">
        <title>Complex archaea that bridge the gap between prokaryotes and eukaryotes.</title>
        <authorList>
            <person name="Spang A."/>
            <person name="Saw J.H."/>
            <person name="Jorgensen S.L."/>
            <person name="Zaremba-Niedzwiedzka K."/>
            <person name="Martijn J."/>
            <person name="Lind A.E."/>
            <person name="van Eijk R."/>
            <person name="Schleper C."/>
            <person name="Guy L."/>
            <person name="Ettema T.J."/>
        </authorList>
    </citation>
    <scope>NUCLEOTIDE SEQUENCE</scope>
</reference>
<dbReference type="EMBL" id="LAZR01002488">
    <property type="protein sequence ID" value="KKN29446.1"/>
    <property type="molecule type" value="Genomic_DNA"/>
</dbReference>
<name>A0A0F9RWY7_9ZZZZ</name>
<organism evidence="1">
    <name type="scientific">marine sediment metagenome</name>
    <dbReference type="NCBI Taxonomy" id="412755"/>
    <lineage>
        <taxon>unclassified sequences</taxon>
        <taxon>metagenomes</taxon>
        <taxon>ecological metagenomes</taxon>
    </lineage>
</organism>
<protein>
    <submittedName>
        <fullName evidence="1">Uncharacterized protein</fullName>
    </submittedName>
</protein>
<dbReference type="AlphaFoldDB" id="A0A0F9RWY7"/>